<accession>A0ABV2Q8W6</accession>
<sequence length="85" mass="9004">MTHASCVRTAMTLVPARCQEIALAQVHLPADAEALALMQLAHGVPEPTVFLASSRQVLKAEKCLSAYAPPSDGHHFFGIPAALIN</sequence>
<name>A0ABV2Q8W6_9BURK</name>
<dbReference type="Proteomes" id="UP001549320">
    <property type="component" value="Unassembled WGS sequence"/>
</dbReference>
<keyword evidence="2" id="KW-1185">Reference proteome</keyword>
<reference evidence="1 2" key="1">
    <citation type="submission" date="2024-06" db="EMBL/GenBank/DDBJ databases">
        <title>Sorghum-associated microbial communities from plants grown in Nebraska, USA.</title>
        <authorList>
            <person name="Schachtman D."/>
        </authorList>
    </citation>
    <scope>NUCLEOTIDE SEQUENCE [LARGE SCALE GENOMIC DNA]</scope>
    <source>
        <strain evidence="1 2">2709</strain>
    </source>
</reference>
<evidence type="ECO:0000313" key="1">
    <source>
        <dbReference type="EMBL" id="MET4577449.1"/>
    </source>
</evidence>
<evidence type="ECO:0000313" key="2">
    <source>
        <dbReference type="Proteomes" id="UP001549320"/>
    </source>
</evidence>
<organism evidence="1 2">
    <name type="scientific">Ottowia thiooxydans</name>
    <dbReference type="NCBI Taxonomy" id="219182"/>
    <lineage>
        <taxon>Bacteria</taxon>
        <taxon>Pseudomonadati</taxon>
        <taxon>Pseudomonadota</taxon>
        <taxon>Betaproteobacteria</taxon>
        <taxon>Burkholderiales</taxon>
        <taxon>Comamonadaceae</taxon>
        <taxon>Ottowia</taxon>
    </lineage>
</organism>
<dbReference type="EMBL" id="JBEPSH010000005">
    <property type="protein sequence ID" value="MET4577449.1"/>
    <property type="molecule type" value="Genomic_DNA"/>
</dbReference>
<gene>
    <name evidence="1" type="ORF">ABIE13_002560</name>
</gene>
<comment type="caution">
    <text evidence="1">The sequence shown here is derived from an EMBL/GenBank/DDBJ whole genome shotgun (WGS) entry which is preliminary data.</text>
</comment>
<protein>
    <submittedName>
        <fullName evidence="1">Uncharacterized protein</fullName>
    </submittedName>
</protein>
<proteinExistence type="predicted"/>